<feature type="repeat" description="WD" evidence="8">
    <location>
        <begin position="142"/>
        <end position="172"/>
    </location>
</feature>
<dbReference type="AlphaFoldDB" id="A0A8I2YQI2"/>
<dbReference type="Gene3D" id="2.130.10.10">
    <property type="entry name" value="YVTN repeat-like/Quinoprotein amine dehydrogenase"/>
    <property type="match status" value="1"/>
</dbReference>
<feature type="repeat" description="WD" evidence="8">
    <location>
        <begin position="181"/>
        <end position="213"/>
    </location>
</feature>
<dbReference type="Pfam" id="PF08324">
    <property type="entry name" value="PUL"/>
    <property type="match status" value="1"/>
</dbReference>
<dbReference type="PANTHER" id="PTHR19849">
    <property type="entry name" value="PHOSPHOLIPASE A-2-ACTIVATING PROTEIN"/>
    <property type="match status" value="1"/>
</dbReference>
<evidence type="ECO:0000256" key="8">
    <source>
        <dbReference type="PROSITE-ProRule" id="PRU00221"/>
    </source>
</evidence>
<evidence type="ECO:0000256" key="6">
    <source>
        <dbReference type="ARBA" id="ARBA00022737"/>
    </source>
</evidence>
<dbReference type="GO" id="GO:0005737">
    <property type="term" value="C:cytoplasm"/>
    <property type="evidence" value="ECO:0007669"/>
    <property type="project" value="UniProtKB-SubCell"/>
</dbReference>
<organism evidence="12 13">
    <name type="scientific">Boletus reticuloceps</name>
    <dbReference type="NCBI Taxonomy" id="495285"/>
    <lineage>
        <taxon>Eukaryota</taxon>
        <taxon>Fungi</taxon>
        <taxon>Dikarya</taxon>
        <taxon>Basidiomycota</taxon>
        <taxon>Agaricomycotina</taxon>
        <taxon>Agaricomycetes</taxon>
        <taxon>Agaricomycetidae</taxon>
        <taxon>Boletales</taxon>
        <taxon>Boletineae</taxon>
        <taxon>Boletaceae</taxon>
        <taxon>Boletoideae</taxon>
        <taxon>Boletus</taxon>
    </lineage>
</organism>
<dbReference type="SMART" id="SM00320">
    <property type="entry name" value="WD40"/>
    <property type="match status" value="6"/>
</dbReference>
<gene>
    <name evidence="12" type="ORF">JVT61DRAFT_2264</name>
</gene>
<dbReference type="Proteomes" id="UP000683000">
    <property type="component" value="Unassembled WGS sequence"/>
</dbReference>
<feature type="domain" description="PFU" evidence="10">
    <location>
        <begin position="357"/>
        <end position="452"/>
    </location>
</feature>
<dbReference type="Pfam" id="PF00400">
    <property type="entry name" value="WD40"/>
    <property type="match status" value="6"/>
</dbReference>
<dbReference type="InterPro" id="IPR015943">
    <property type="entry name" value="WD40/YVTN_repeat-like_dom_sf"/>
</dbReference>
<dbReference type="GO" id="GO:0010992">
    <property type="term" value="P:ubiquitin recycling"/>
    <property type="evidence" value="ECO:0007669"/>
    <property type="project" value="TreeGrafter"/>
</dbReference>
<dbReference type="PANTHER" id="PTHR19849:SF0">
    <property type="entry name" value="PHOSPHOLIPASE A-2-ACTIVATING PROTEIN"/>
    <property type="match status" value="1"/>
</dbReference>
<proteinExistence type="inferred from homology"/>
<name>A0A8I2YQI2_9AGAM</name>
<evidence type="ECO:0000256" key="9">
    <source>
        <dbReference type="SAM" id="MobiDB-lite"/>
    </source>
</evidence>
<dbReference type="SUPFAM" id="SSF50978">
    <property type="entry name" value="WD40 repeat-like"/>
    <property type="match status" value="1"/>
</dbReference>
<dbReference type="InterPro" id="IPR036322">
    <property type="entry name" value="WD40_repeat_dom_sf"/>
</dbReference>
<dbReference type="CDD" id="cd00200">
    <property type="entry name" value="WD40"/>
    <property type="match status" value="1"/>
</dbReference>
<dbReference type="InterPro" id="IPR038122">
    <property type="entry name" value="PFU_sf"/>
</dbReference>
<evidence type="ECO:0000313" key="13">
    <source>
        <dbReference type="Proteomes" id="UP000683000"/>
    </source>
</evidence>
<dbReference type="InterPro" id="IPR013535">
    <property type="entry name" value="PUL_dom"/>
</dbReference>
<evidence type="ECO:0000256" key="5">
    <source>
        <dbReference type="ARBA" id="ARBA00022574"/>
    </source>
</evidence>
<evidence type="ECO:0000256" key="3">
    <source>
        <dbReference type="ARBA" id="ARBA00008495"/>
    </source>
</evidence>
<dbReference type="FunFam" id="2.130.10.10:FF:000175">
    <property type="entry name" value="Phospholipase A-2-activating protein"/>
    <property type="match status" value="1"/>
</dbReference>
<evidence type="ECO:0000259" key="11">
    <source>
        <dbReference type="PROSITE" id="PS51396"/>
    </source>
</evidence>
<evidence type="ECO:0000256" key="2">
    <source>
        <dbReference type="ARBA" id="ARBA00004496"/>
    </source>
</evidence>
<dbReference type="PROSITE" id="PS51394">
    <property type="entry name" value="PFU"/>
    <property type="match status" value="1"/>
</dbReference>
<protein>
    <submittedName>
        <fullName evidence="12">WD40-repeat-containing domain protein</fullName>
    </submittedName>
</protein>
<dbReference type="GO" id="GO:0043130">
    <property type="term" value="F:ubiquitin binding"/>
    <property type="evidence" value="ECO:0007669"/>
    <property type="project" value="TreeGrafter"/>
</dbReference>
<feature type="repeat" description="WD" evidence="8">
    <location>
        <begin position="221"/>
        <end position="251"/>
    </location>
</feature>
<keyword evidence="7" id="KW-0539">Nucleus</keyword>
<feature type="region of interest" description="Disordered" evidence="9">
    <location>
        <begin position="460"/>
        <end position="503"/>
    </location>
</feature>
<comment type="caution">
    <text evidence="12">The sequence shown here is derived from an EMBL/GenBank/DDBJ whole genome shotgun (WGS) entry which is preliminary data.</text>
</comment>
<dbReference type="PROSITE" id="PS50294">
    <property type="entry name" value="WD_REPEATS_REGION"/>
    <property type="match status" value="3"/>
</dbReference>
<keyword evidence="6" id="KW-0677">Repeat</keyword>
<evidence type="ECO:0000256" key="4">
    <source>
        <dbReference type="ARBA" id="ARBA00022490"/>
    </source>
</evidence>
<dbReference type="Gene3D" id="3.10.20.870">
    <property type="entry name" value="PFU (PLAA family ubiquitin binding), C-terminal domain"/>
    <property type="match status" value="1"/>
</dbReference>
<sequence length="799" mass="87694">MPYKLSATLLSHSADVRGVVSPTDNLVLSASRDSTAISWLRSSPSSFSPASLLRSGSRFVNAVEYLPPTADASQGYAVVGGQDMVINIFMLDSSNKEDPDYSLIGHTDNVCALHVGPAGIIISGSWDRTAKVWKNFLLQYDLKGHQQSVWAVLALEDSHFLTASADKTIKLWMQNKAIRTYEGHRDAVRGLALIPDLGFASCSNDSEVRVWTMGGDLIYTLSGHTSFVYSLSVLPNGDLVSAGEDRSVRIWRDGECAQVIIHPAISVWSVATMPNSDIVSGCSDGVVRVFSKSEDRWAGEADRKVLEDQISNQVLSSQQIGDVKKTDLPGPEALVAPGKKAGEVKMVRSRDTVEAHQWDATSSSWQKIGEVVDAVGSGRKQLYNGKEYDYVFDVDVQEGAAPLKLPYNASENPYAAAQRFLQQNDVSMNYIDEVVRFIEKNTAGVNLGSDSDYVDPFTGASRYQPSTRPSSSTVPTSTHVDPFTGASRYSGTLHEVSPPATQTPQTKILPFKTLVTFKQSNIPAMRAKLYQFDDALRNETTTAACAMYPEEQVLIEEVFTFLSQITSNPASPTSITPSGPHIEAIISILNRWPAVQRFPVMDLGRLVAVYCASTPVAPGNRENFFDCLFNASDWSSVASRESSMLKPQETNVLLLLRTITNYFQEGTPVNDGQWVQQIFEALSQAPYHLLSKPQRVALASILFNFSCIHLNTTASTATRDQCLSLIFKVLKLETDDPEVTYRTSVALGNILYEARDRGMALNLKSAQVMELKDVMRAIRSSFNDGRINNVIQEINSLAA</sequence>
<accession>A0A8I2YQI2</accession>
<dbReference type="OrthoDB" id="10265988at2759"/>
<dbReference type="Pfam" id="PF09070">
    <property type="entry name" value="PFU"/>
    <property type="match status" value="1"/>
</dbReference>
<comment type="similarity">
    <text evidence="3">Belongs to the WD repeat PLAP family.</text>
</comment>
<evidence type="ECO:0000256" key="7">
    <source>
        <dbReference type="ARBA" id="ARBA00023242"/>
    </source>
</evidence>
<keyword evidence="13" id="KW-1185">Reference proteome</keyword>
<evidence type="ECO:0000313" key="12">
    <source>
        <dbReference type="EMBL" id="KAG6376286.1"/>
    </source>
</evidence>
<feature type="compositionally biased region" description="Low complexity" evidence="9">
    <location>
        <begin position="465"/>
        <end position="478"/>
    </location>
</feature>
<dbReference type="GO" id="GO:0043161">
    <property type="term" value="P:proteasome-mediated ubiquitin-dependent protein catabolic process"/>
    <property type="evidence" value="ECO:0007669"/>
    <property type="project" value="TreeGrafter"/>
</dbReference>
<reference evidence="12" key="1">
    <citation type="submission" date="2021-03" db="EMBL/GenBank/DDBJ databases">
        <title>Evolutionary innovations through gain and loss of genes in the ectomycorrhizal Boletales.</title>
        <authorList>
            <person name="Wu G."/>
            <person name="Miyauchi S."/>
            <person name="Morin E."/>
            <person name="Yang Z.-L."/>
            <person name="Xu J."/>
            <person name="Martin F.M."/>
        </authorList>
    </citation>
    <scope>NUCLEOTIDE SEQUENCE</scope>
    <source>
        <strain evidence="12">BR01</strain>
    </source>
</reference>
<dbReference type="PROSITE" id="PS51396">
    <property type="entry name" value="PUL"/>
    <property type="match status" value="1"/>
</dbReference>
<comment type="subcellular location">
    <subcellularLocation>
        <location evidence="2">Cytoplasm</location>
    </subcellularLocation>
    <subcellularLocation>
        <location evidence="1">Nucleus</location>
    </subcellularLocation>
</comment>
<dbReference type="InterPro" id="IPR015155">
    <property type="entry name" value="PFU"/>
</dbReference>
<dbReference type="Gene3D" id="1.25.10.10">
    <property type="entry name" value="Leucine-rich Repeat Variant"/>
    <property type="match status" value="1"/>
</dbReference>
<keyword evidence="5 8" id="KW-0853">WD repeat</keyword>
<dbReference type="GO" id="GO:0005634">
    <property type="term" value="C:nucleus"/>
    <property type="evidence" value="ECO:0007669"/>
    <property type="project" value="UniProtKB-SubCell"/>
</dbReference>
<evidence type="ECO:0000259" key="10">
    <source>
        <dbReference type="PROSITE" id="PS51394"/>
    </source>
</evidence>
<feature type="repeat" description="WD" evidence="8">
    <location>
        <begin position="103"/>
        <end position="134"/>
    </location>
</feature>
<dbReference type="InterPro" id="IPR001680">
    <property type="entry name" value="WD40_rpt"/>
</dbReference>
<keyword evidence="4" id="KW-0963">Cytoplasm</keyword>
<feature type="domain" description="PUL" evidence="11">
    <location>
        <begin position="507"/>
        <end position="797"/>
    </location>
</feature>
<dbReference type="InterPro" id="IPR011989">
    <property type="entry name" value="ARM-like"/>
</dbReference>
<dbReference type="PROSITE" id="PS50082">
    <property type="entry name" value="WD_REPEATS_2"/>
    <property type="match status" value="4"/>
</dbReference>
<evidence type="ECO:0000256" key="1">
    <source>
        <dbReference type="ARBA" id="ARBA00004123"/>
    </source>
</evidence>
<dbReference type="EMBL" id="JAGFBS010000012">
    <property type="protein sequence ID" value="KAG6376286.1"/>
    <property type="molecule type" value="Genomic_DNA"/>
</dbReference>